<proteinExistence type="predicted"/>
<gene>
    <name evidence="1" type="ORF">BSU04_32055</name>
</gene>
<evidence type="ECO:0000313" key="1">
    <source>
        <dbReference type="EMBL" id="OXC74431.1"/>
    </source>
</evidence>
<dbReference type="AlphaFoldDB" id="A0A226WTD0"/>
<sequence>MSTPSIIALAKSSASSLHTKSSLNSSKISLPVLHFKLETAQQFHSLVS</sequence>
<organism evidence="1 2">
    <name type="scientific">Caballeronia sordidicola</name>
    <name type="common">Burkholderia sordidicola</name>
    <dbReference type="NCBI Taxonomy" id="196367"/>
    <lineage>
        <taxon>Bacteria</taxon>
        <taxon>Pseudomonadati</taxon>
        <taxon>Pseudomonadota</taxon>
        <taxon>Betaproteobacteria</taxon>
        <taxon>Burkholderiales</taxon>
        <taxon>Burkholderiaceae</taxon>
        <taxon>Caballeronia</taxon>
    </lineage>
</organism>
<reference evidence="2" key="1">
    <citation type="submission" date="2017-01" db="EMBL/GenBank/DDBJ databases">
        <title>Genome Analysis of Deinococcus marmoris KOPRI26562.</title>
        <authorList>
            <person name="Kim J.H."/>
            <person name="Oh H.-M."/>
        </authorList>
    </citation>
    <scope>NUCLEOTIDE SEQUENCE [LARGE SCALE GENOMIC DNA]</scope>
    <source>
        <strain evidence="2">PAMC 26633</strain>
    </source>
</reference>
<name>A0A226WTD0_CABSO</name>
<evidence type="ECO:0000313" key="2">
    <source>
        <dbReference type="Proteomes" id="UP000214720"/>
    </source>
</evidence>
<dbReference type="EMBL" id="MTHB01000216">
    <property type="protein sequence ID" value="OXC74431.1"/>
    <property type="molecule type" value="Genomic_DNA"/>
</dbReference>
<dbReference type="Proteomes" id="UP000214720">
    <property type="component" value="Unassembled WGS sequence"/>
</dbReference>
<accession>A0A226WTD0</accession>
<protein>
    <submittedName>
        <fullName evidence="1">Uncharacterized protein</fullName>
    </submittedName>
</protein>
<comment type="caution">
    <text evidence="1">The sequence shown here is derived from an EMBL/GenBank/DDBJ whole genome shotgun (WGS) entry which is preliminary data.</text>
</comment>